<protein>
    <submittedName>
        <fullName evidence="1">Uncharacterized protein</fullName>
    </submittedName>
</protein>
<proteinExistence type="predicted"/>
<dbReference type="Proteomes" id="UP000790377">
    <property type="component" value="Unassembled WGS sequence"/>
</dbReference>
<keyword evidence="2" id="KW-1185">Reference proteome</keyword>
<name>A0ACB8A5W2_9AGAM</name>
<organism evidence="1 2">
    <name type="scientific">Hygrophoropsis aurantiaca</name>
    <dbReference type="NCBI Taxonomy" id="72124"/>
    <lineage>
        <taxon>Eukaryota</taxon>
        <taxon>Fungi</taxon>
        <taxon>Dikarya</taxon>
        <taxon>Basidiomycota</taxon>
        <taxon>Agaricomycotina</taxon>
        <taxon>Agaricomycetes</taxon>
        <taxon>Agaricomycetidae</taxon>
        <taxon>Boletales</taxon>
        <taxon>Coniophorineae</taxon>
        <taxon>Hygrophoropsidaceae</taxon>
        <taxon>Hygrophoropsis</taxon>
    </lineage>
</organism>
<gene>
    <name evidence="1" type="ORF">BJ138DRAFT_1157773</name>
</gene>
<reference evidence="1" key="1">
    <citation type="journal article" date="2021" name="New Phytol.">
        <title>Evolutionary innovations through gain and loss of genes in the ectomycorrhizal Boletales.</title>
        <authorList>
            <person name="Wu G."/>
            <person name="Miyauchi S."/>
            <person name="Morin E."/>
            <person name="Kuo A."/>
            <person name="Drula E."/>
            <person name="Varga T."/>
            <person name="Kohler A."/>
            <person name="Feng B."/>
            <person name="Cao Y."/>
            <person name="Lipzen A."/>
            <person name="Daum C."/>
            <person name="Hundley H."/>
            <person name="Pangilinan J."/>
            <person name="Johnson J."/>
            <person name="Barry K."/>
            <person name="LaButti K."/>
            <person name="Ng V."/>
            <person name="Ahrendt S."/>
            <person name="Min B."/>
            <person name="Choi I.G."/>
            <person name="Park H."/>
            <person name="Plett J.M."/>
            <person name="Magnuson J."/>
            <person name="Spatafora J.W."/>
            <person name="Nagy L.G."/>
            <person name="Henrissat B."/>
            <person name="Grigoriev I.V."/>
            <person name="Yang Z.L."/>
            <person name="Xu J."/>
            <person name="Martin F.M."/>
        </authorList>
    </citation>
    <scope>NUCLEOTIDE SEQUENCE</scope>
    <source>
        <strain evidence="1">ATCC 28755</strain>
    </source>
</reference>
<evidence type="ECO:0000313" key="1">
    <source>
        <dbReference type="EMBL" id="KAH7908371.1"/>
    </source>
</evidence>
<evidence type="ECO:0000313" key="2">
    <source>
        <dbReference type="Proteomes" id="UP000790377"/>
    </source>
</evidence>
<comment type="caution">
    <text evidence="1">The sequence shown here is derived from an EMBL/GenBank/DDBJ whole genome shotgun (WGS) entry which is preliminary data.</text>
</comment>
<sequence length="171" mass="19205">MHIMSKDPIQLYVYINPPNPPSNDPIPSLILYHIIFSQRATTTMRFNLLTTALLCASAVHAHNYTVMLTNSGGHTDTYHGPLPVDVPCAPCQPFKSTSDNTHWVSIETPKNVFIGKTNAWQLRFYKSKLCTDKHHLSPVLTGPFAFCETSLPYCEELKSAHSFSVCRPDEK</sequence>
<dbReference type="EMBL" id="MU267826">
    <property type="protein sequence ID" value="KAH7908371.1"/>
    <property type="molecule type" value="Genomic_DNA"/>
</dbReference>
<accession>A0ACB8A5W2</accession>